<comment type="catalytic activity">
    <reaction evidence="1 5">
        <text>uridine(55) in tRNA = pseudouridine(55) in tRNA</text>
        <dbReference type="Rhea" id="RHEA:42532"/>
        <dbReference type="Rhea" id="RHEA-COMP:10101"/>
        <dbReference type="Rhea" id="RHEA-COMP:10102"/>
        <dbReference type="ChEBI" id="CHEBI:65314"/>
        <dbReference type="ChEBI" id="CHEBI:65315"/>
        <dbReference type="EC" id="5.4.99.25"/>
    </reaction>
</comment>
<organism evidence="9 10">
    <name type="scientific">Candidatus Andersenbacteria bacterium CG10_big_fil_rev_8_21_14_0_10_54_11</name>
    <dbReference type="NCBI Taxonomy" id="1974485"/>
    <lineage>
        <taxon>Bacteria</taxon>
        <taxon>Candidatus Anderseniibacteriota</taxon>
    </lineage>
</organism>
<dbReference type="InterPro" id="IPR020103">
    <property type="entry name" value="PsdUridine_synth_cat_dom_sf"/>
</dbReference>
<name>A0A2M6WYC4_9BACT</name>
<feature type="active site" description="Nucleophile" evidence="5">
    <location>
        <position position="52"/>
    </location>
</feature>
<gene>
    <name evidence="5 9" type="primary">truB</name>
    <name evidence="9" type="ORF">COT71_04155</name>
</gene>
<dbReference type="GO" id="GO:0003723">
    <property type="term" value="F:RNA binding"/>
    <property type="evidence" value="ECO:0007669"/>
    <property type="project" value="InterPro"/>
</dbReference>
<accession>A0A2M6WYC4</accession>
<dbReference type="PANTHER" id="PTHR13767">
    <property type="entry name" value="TRNA-PSEUDOURIDINE SYNTHASE"/>
    <property type="match status" value="1"/>
</dbReference>
<dbReference type="SUPFAM" id="SSF55120">
    <property type="entry name" value="Pseudouridine synthase"/>
    <property type="match status" value="1"/>
</dbReference>
<dbReference type="Gene3D" id="3.30.2350.10">
    <property type="entry name" value="Pseudouridine synthase"/>
    <property type="match status" value="1"/>
</dbReference>
<dbReference type="GO" id="GO:0031119">
    <property type="term" value="P:tRNA pseudouridine synthesis"/>
    <property type="evidence" value="ECO:0007669"/>
    <property type="project" value="UniProtKB-UniRule"/>
</dbReference>
<dbReference type="GO" id="GO:1990481">
    <property type="term" value="P:mRNA pseudouridine synthesis"/>
    <property type="evidence" value="ECO:0007669"/>
    <property type="project" value="TreeGrafter"/>
</dbReference>
<comment type="function">
    <text evidence="5">Responsible for synthesis of pseudouridine from uracil-55 in the psi GC loop of transfer RNAs.</text>
</comment>
<dbReference type="AlphaFoldDB" id="A0A2M6WYC4"/>
<evidence type="ECO:0000313" key="10">
    <source>
        <dbReference type="Proteomes" id="UP000230731"/>
    </source>
</evidence>
<evidence type="ECO:0000256" key="1">
    <source>
        <dbReference type="ARBA" id="ARBA00000385"/>
    </source>
</evidence>
<dbReference type="Pfam" id="PF16198">
    <property type="entry name" value="TruB_C_2"/>
    <property type="match status" value="1"/>
</dbReference>
<dbReference type="Pfam" id="PF09157">
    <property type="entry name" value="TruB-C_2"/>
    <property type="match status" value="1"/>
</dbReference>
<sequence length="310" mass="33549">MSKPPAINGFFLIDKPAGPTSHDIVARVRRLLRQALGSKLQVPKIGHTGTLDPAATGLLIITVGAATRLAEYTRPWPKTYRARFTLGAGSDTDDAAGTLQYQSDAVPERAAVIAALDACRGPQQQVPPAYAAIKFRGRKLYELARQGIPAPRLPRLVTIYTLTLKDYTYPQVEVEVSVSAGTYIRSLARDLGEDLNTGAYLANLRRTAIGPFDLNEVIHPDEMSAEILFTGLRPPAQLVQRLTRCTLPRANVAQFITGQAVQGRDPLLETPPGPVAVFDPHHTLVGIGRYDASSTLHPEKVFPPPAPPGE</sequence>
<keyword evidence="3 5" id="KW-0819">tRNA processing</keyword>
<dbReference type="InterPro" id="IPR002501">
    <property type="entry name" value="PsdUridine_synth_N"/>
</dbReference>
<evidence type="ECO:0000256" key="3">
    <source>
        <dbReference type="ARBA" id="ARBA00022694"/>
    </source>
</evidence>
<evidence type="ECO:0000313" key="9">
    <source>
        <dbReference type="EMBL" id="PIT97785.1"/>
    </source>
</evidence>
<feature type="domain" description="tRNA pseudouridylate synthase B C-terminal" evidence="8">
    <location>
        <begin position="185"/>
        <end position="228"/>
    </location>
</feature>
<evidence type="ECO:0000259" key="8">
    <source>
        <dbReference type="Pfam" id="PF16198"/>
    </source>
</evidence>
<feature type="domain" description="tRNA pseudouridine synthase II TruB subfamily 1 C-terminal" evidence="7">
    <location>
        <begin position="246"/>
        <end position="301"/>
    </location>
</feature>
<feature type="domain" description="Pseudouridine synthase II N-terminal" evidence="6">
    <location>
        <begin position="39"/>
        <end position="184"/>
    </location>
</feature>
<dbReference type="PANTHER" id="PTHR13767:SF2">
    <property type="entry name" value="PSEUDOURIDYLATE SYNTHASE TRUB1"/>
    <property type="match status" value="1"/>
</dbReference>
<evidence type="ECO:0000259" key="6">
    <source>
        <dbReference type="Pfam" id="PF01509"/>
    </source>
</evidence>
<dbReference type="EC" id="5.4.99.25" evidence="5"/>
<evidence type="ECO:0000256" key="4">
    <source>
        <dbReference type="ARBA" id="ARBA00023235"/>
    </source>
</evidence>
<proteinExistence type="inferred from homology"/>
<protein>
    <recommendedName>
        <fullName evidence="5">tRNA pseudouridine synthase B</fullName>
        <ecNumber evidence="5">5.4.99.25</ecNumber>
    </recommendedName>
    <alternativeName>
        <fullName evidence="5">tRNA pseudouridine(55) synthase</fullName>
        <shortName evidence="5">Psi55 synthase</shortName>
    </alternativeName>
    <alternativeName>
        <fullName evidence="5">tRNA pseudouridylate synthase</fullName>
    </alternativeName>
    <alternativeName>
        <fullName evidence="5">tRNA-uridine isomerase</fullName>
    </alternativeName>
</protein>
<dbReference type="Proteomes" id="UP000230731">
    <property type="component" value="Unassembled WGS sequence"/>
</dbReference>
<comment type="caution">
    <text evidence="9">The sequence shown here is derived from an EMBL/GenBank/DDBJ whole genome shotgun (WGS) entry which is preliminary data.</text>
</comment>
<reference evidence="10" key="1">
    <citation type="submission" date="2017-09" db="EMBL/GenBank/DDBJ databases">
        <title>Depth-based differentiation of microbial function through sediment-hosted aquifers and enrichment of novel symbionts in the deep terrestrial subsurface.</title>
        <authorList>
            <person name="Probst A.J."/>
            <person name="Ladd B."/>
            <person name="Jarett J.K."/>
            <person name="Geller-Mcgrath D.E."/>
            <person name="Sieber C.M.K."/>
            <person name="Emerson J.B."/>
            <person name="Anantharaman K."/>
            <person name="Thomas B.C."/>
            <person name="Malmstrom R."/>
            <person name="Stieglmeier M."/>
            <person name="Klingl A."/>
            <person name="Woyke T."/>
            <person name="Ryan C.M."/>
            <person name="Banfield J.F."/>
        </authorList>
    </citation>
    <scope>NUCLEOTIDE SEQUENCE [LARGE SCALE GENOMIC DNA]</scope>
</reference>
<evidence type="ECO:0000256" key="5">
    <source>
        <dbReference type="HAMAP-Rule" id="MF_01080"/>
    </source>
</evidence>
<dbReference type="InterPro" id="IPR032819">
    <property type="entry name" value="TruB_C"/>
</dbReference>
<keyword evidence="4 5" id="KW-0413">Isomerase</keyword>
<dbReference type="EMBL" id="PEZP01000044">
    <property type="protein sequence ID" value="PIT97785.1"/>
    <property type="molecule type" value="Genomic_DNA"/>
</dbReference>
<dbReference type="HAMAP" id="MF_01080">
    <property type="entry name" value="TruB_bact"/>
    <property type="match status" value="1"/>
</dbReference>
<dbReference type="NCBIfam" id="TIGR00431">
    <property type="entry name" value="TruB"/>
    <property type="match status" value="1"/>
</dbReference>
<dbReference type="InterPro" id="IPR015240">
    <property type="entry name" value="tRNA_sdUridine_synth_fam1_C"/>
</dbReference>
<dbReference type="Pfam" id="PF01509">
    <property type="entry name" value="TruB_N"/>
    <property type="match status" value="1"/>
</dbReference>
<dbReference type="CDD" id="cd02573">
    <property type="entry name" value="PseudoU_synth_EcTruB"/>
    <property type="match status" value="1"/>
</dbReference>
<dbReference type="InterPro" id="IPR014780">
    <property type="entry name" value="tRNA_psdUridine_synth_TruB"/>
</dbReference>
<dbReference type="GO" id="GO:0160148">
    <property type="term" value="F:tRNA pseudouridine(55) synthase activity"/>
    <property type="evidence" value="ECO:0007669"/>
    <property type="project" value="UniProtKB-EC"/>
</dbReference>
<evidence type="ECO:0000259" key="7">
    <source>
        <dbReference type="Pfam" id="PF09157"/>
    </source>
</evidence>
<evidence type="ECO:0000256" key="2">
    <source>
        <dbReference type="ARBA" id="ARBA00005642"/>
    </source>
</evidence>
<comment type="similarity">
    <text evidence="2 5">Belongs to the pseudouridine synthase TruB family. Type 1 subfamily.</text>
</comment>